<dbReference type="Proteomes" id="UP000023152">
    <property type="component" value="Unassembled WGS sequence"/>
</dbReference>
<protein>
    <submittedName>
        <fullName evidence="8">GTPase</fullName>
    </submittedName>
</protein>
<feature type="domain" description="G" evidence="7">
    <location>
        <begin position="357"/>
        <end position="411"/>
    </location>
</feature>
<dbReference type="Gene3D" id="3.40.50.300">
    <property type="entry name" value="P-loop containing nucleotide triphosphate hydrolases"/>
    <property type="match status" value="2"/>
</dbReference>
<keyword evidence="4" id="KW-0342">GTP-binding</keyword>
<dbReference type="InterPro" id="IPR006073">
    <property type="entry name" value="GTP-bd"/>
</dbReference>
<feature type="compositionally biased region" description="Basic and acidic residues" evidence="5">
    <location>
        <begin position="330"/>
        <end position="350"/>
    </location>
</feature>
<keyword evidence="3" id="KW-0378">Hydrolase</keyword>
<dbReference type="Pfam" id="PF01926">
    <property type="entry name" value="MMR_HSR1"/>
    <property type="match status" value="1"/>
</dbReference>
<evidence type="ECO:0000256" key="5">
    <source>
        <dbReference type="SAM" id="MobiDB-lite"/>
    </source>
</evidence>
<evidence type="ECO:0000256" key="2">
    <source>
        <dbReference type="ARBA" id="ARBA00022741"/>
    </source>
</evidence>
<feature type="compositionally biased region" description="Acidic residues" evidence="5">
    <location>
        <begin position="273"/>
        <end position="305"/>
    </location>
</feature>
<evidence type="ECO:0000259" key="7">
    <source>
        <dbReference type="Pfam" id="PF01926"/>
    </source>
</evidence>
<comment type="caution">
    <text evidence="8">The sequence shown here is derived from an EMBL/GenBank/DDBJ whole genome shotgun (WGS) entry which is preliminary data.</text>
</comment>
<evidence type="ECO:0000313" key="9">
    <source>
        <dbReference type="Proteomes" id="UP000023152"/>
    </source>
</evidence>
<feature type="transmembrane region" description="Helical" evidence="6">
    <location>
        <begin position="672"/>
        <end position="694"/>
    </location>
</feature>
<dbReference type="InterPro" id="IPR027417">
    <property type="entry name" value="P-loop_NTPase"/>
</dbReference>
<evidence type="ECO:0000256" key="4">
    <source>
        <dbReference type="ARBA" id="ARBA00023134"/>
    </source>
</evidence>
<feature type="compositionally biased region" description="Polar residues" evidence="5">
    <location>
        <begin position="313"/>
        <end position="329"/>
    </location>
</feature>
<keyword evidence="6" id="KW-1133">Transmembrane helix</keyword>
<dbReference type="CDD" id="cd00882">
    <property type="entry name" value="Ras_like_GTPase"/>
    <property type="match status" value="1"/>
</dbReference>
<proteinExistence type="predicted"/>
<dbReference type="InterPro" id="IPR043358">
    <property type="entry name" value="GNL1-like"/>
</dbReference>
<dbReference type="GO" id="GO:0003924">
    <property type="term" value="F:GTPase activity"/>
    <property type="evidence" value="ECO:0007669"/>
    <property type="project" value="InterPro"/>
</dbReference>
<evidence type="ECO:0000256" key="1">
    <source>
        <dbReference type="ARBA" id="ARBA00022490"/>
    </source>
</evidence>
<feature type="compositionally biased region" description="Acidic residues" evidence="5">
    <location>
        <begin position="555"/>
        <end position="573"/>
    </location>
</feature>
<reference evidence="8 9" key="1">
    <citation type="journal article" date="2013" name="Curr. Biol.">
        <title>The Genome of the Foraminiferan Reticulomyxa filosa.</title>
        <authorList>
            <person name="Glockner G."/>
            <person name="Hulsmann N."/>
            <person name="Schleicher M."/>
            <person name="Noegel A.A."/>
            <person name="Eichinger L."/>
            <person name="Gallinger C."/>
            <person name="Pawlowski J."/>
            <person name="Sierra R."/>
            <person name="Euteneuer U."/>
            <person name="Pillet L."/>
            <person name="Moustafa A."/>
            <person name="Platzer M."/>
            <person name="Groth M."/>
            <person name="Szafranski K."/>
            <person name="Schliwa M."/>
        </authorList>
    </citation>
    <scope>NUCLEOTIDE SEQUENCE [LARGE SCALE GENOMIC DNA]</scope>
</reference>
<feature type="region of interest" description="Disordered" evidence="5">
    <location>
        <begin position="552"/>
        <end position="588"/>
    </location>
</feature>
<dbReference type="GO" id="GO:0005525">
    <property type="term" value="F:GTP binding"/>
    <property type="evidence" value="ECO:0007669"/>
    <property type="project" value="UniProtKB-KW"/>
</dbReference>
<keyword evidence="6" id="KW-0472">Membrane</keyword>
<dbReference type="PANTHER" id="PTHR45709:SF2">
    <property type="entry name" value="LARGE SUBUNIT GTPASE 1 HOMOLOG"/>
    <property type="match status" value="1"/>
</dbReference>
<dbReference type="AlphaFoldDB" id="X6LZX8"/>
<feature type="transmembrane region" description="Helical" evidence="6">
    <location>
        <begin position="182"/>
        <end position="202"/>
    </location>
</feature>
<dbReference type="SUPFAM" id="SSF52540">
    <property type="entry name" value="P-loop containing nucleoside triphosphate hydrolases"/>
    <property type="match status" value="1"/>
</dbReference>
<feature type="transmembrane region" description="Helical" evidence="6">
    <location>
        <begin position="158"/>
        <end position="176"/>
    </location>
</feature>
<keyword evidence="2" id="KW-0547">Nucleotide-binding</keyword>
<evidence type="ECO:0000256" key="3">
    <source>
        <dbReference type="ARBA" id="ARBA00022801"/>
    </source>
</evidence>
<evidence type="ECO:0000256" key="6">
    <source>
        <dbReference type="SAM" id="Phobius"/>
    </source>
</evidence>
<name>X6LZX8_RETFI</name>
<dbReference type="PANTHER" id="PTHR45709">
    <property type="entry name" value="LARGE SUBUNIT GTPASE 1 HOMOLOG-RELATED"/>
    <property type="match status" value="1"/>
</dbReference>
<keyword evidence="1" id="KW-0963">Cytoplasm</keyword>
<dbReference type="GO" id="GO:0005829">
    <property type="term" value="C:cytosol"/>
    <property type="evidence" value="ECO:0007669"/>
    <property type="project" value="TreeGrafter"/>
</dbReference>
<keyword evidence="9" id="KW-1185">Reference proteome</keyword>
<feature type="compositionally biased region" description="Basic and acidic residues" evidence="5">
    <location>
        <begin position="579"/>
        <end position="588"/>
    </location>
</feature>
<accession>X6LZX8</accession>
<dbReference type="OrthoDB" id="61815at2759"/>
<organism evidence="8 9">
    <name type="scientific">Reticulomyxa filosa</name>
    <dbReference type="NCBI Taxonomy" id="46433"/>
    <lineage>
        <taxon>Eukaryota</taxon>
        <taxon>Sar</taxon>
        <taxon>Rhizaria</taxon>
        <taxon>Retaria</taxon>
        <taxon>Foraminifera</taxon>
        <taxon>Monothalamids</taxon>
        <taxon>Reticulomyxidae</taxon>
        <taxon>Reticulomyxa</taxon>
    </lineage>
</organism>
<dbReference type="OMA" id="RRRTNHQ"/>
<keyword evidence="6" id="KW-0812">Transmembrane</keyword>
<sequence length="723" mass="84282">MTPFEKNLNIWRQLWRVLERSDLLCVIVDARNPLAYISRDLWCYVQEMNDANESNPHYRKKYVLLLVNKADYLTPLQRQYWSEYFESQRMQYVYFSAMNENIRMQLLSKSSREEMSQERLETVVKNSANVVDDQNTNADHPTDDSRGNIDNDNNNNNIIIIILIIIILIIIVIVMTLIITKIIIITIITIITIIIVTIIIINSKKLLGHFKKYQKLVLRDQELRAQQIRKEQEEIRATESKLASQELQQEKAKEVGTDKEKEKATEGEKEKEEGEDVEEEGEDADDDDDEEEEEEEEEKEEEEEEQQQKSKDASNTTPKKNATDANNETPSKKKLDNKDATENKKEEHEYKSSGIVVGMVGYPNVGKSSIINVLWGAKKVGVAATPGKTKHFQTLILSEDITLCDCPGLVFPTLMSSKADLVLNGVLPIDTLTDFLTPSRLMFHRLNAQKIIDCYNLNLNPMEFFRKTKRNVTVFEVLDSFCFQKSMLGHSQVPVRNQAARVMLKDYVKGKLLYAHPPPHLTEQERHLFQHADIVRPKIDDDHLDDELERIAEDPNQETEPEESQDQTQDDPNDAQPNKQEEPNPNKDIYDITDEEFLELWKHPLDNYSEGRLGTSKSKHEKKARTIRRIEKKQSKRNRLFRKDPDNFKYVLFMDGQQFKIFKSKTKKKTEILIILLNLILNYNMIVICFLLIINDYANFLSYSLFISQNNQTKKKNQKYFFQ</sequence>
<dbReference type="EMBL" id="ASPP01026394">
    <property type="protein sequence ID" value="ETO07194.1"/>
    <property type="molecule type" value="Genomic_DNA"/>
</dbReference>
<evidence type="ECO:0000313" key="8">
    <source>
        <dbReference type="EMBL" id="ETO07194.1"/>
    </source>
</evidence>
<feature type="compositionally biased region" description="Basic and acidic residues" evidence="5">
    <location>
        <begin position="248"/>
        <end position="272"/>
    </location>
</feature>
<gene>
    <name evidence="8" type="ORF">RFI_30199</name>
</gene>
<feature type="region of interest" description="Disordered" evidence="5">
    <location>
        <begin position="237"/>
        <end position="350"/>
    </location>
</feature>